<keyword evidence="3" id="KW-1185">Reference proteome</keyword>
<feature type="compositionally biased region" description="Gly residues" evidence="1">
    <location>
        <begin position="38"/>
        <end position="58"/>
    </location>
</feature>
<proteinExistence type="predicted"/>
<evidence type="ECO:0000256" key="1">
    <source>
        <dbReference type="SAM" id="MobiDB-lite"/>
    </source>
</evidence>
<organism evidence="2 3">
    <name type="scientific">Actinoallomurus spadix</name>
    <dbReference type="NCBI Taxonomy" id="79912"/>
    <lineage>
        <taxon>Bacteria</taxon>
        <taxon>Bacillati</taxon>
        <taxon>Actinomycetota</taxon>
        <taxon>Actinomycetes</taxon>
        <taxon>Streptosporangiales</taxon>
        <taxon>Thermomonosporaceae</taxon>
        <taxon>Actinoallomurus</taxon>
    </lineage>
</organism>
<accession>A0ABP3G6L4</accession>
<dbReference type="Proteomes" id="UP001501822">
    <property type="component" value="Unassembled WGS sequence"/>
</dbReference>
<reference evidence="3" key="1">
    <citation type="journal article" date="2019" name="Int. J. Syst. Evol. Microbiol.">
        <title>The Global Catalogue of Microorganisms (GCM) 10K type strain sequencing project: providing services to taxonomists for standard genome sequencing and annotation.</title>
        <authorList>
            <consortium name="The Broad Institute Genomics Platform"/>
            <consortium name="The Broad Institute Genome Sequencing Center for Infectious Disease"/>
            <person name="Wu L."/>
            <person name="Ma J."/>
        </authorList>
    </citation>
    <scope>NUCLEOTIDE SEQUENCE [LARGE SCALE GENOMIC DNA]</scope>
    <source>
        <strain evidence="3">JCM 3146</strain>
    </source>
</reference>
<name>A0ABP3G6L4_9ACTN</name>
<protein>
    <submittedName>
        <fullName evidence="2">Uncharacterized protein</fullName>
    </submittedName>
</protein>
<dbReference type="EMBL" id="BAAABM010000016">
    <property type="protein sequence ID" value="GAA0335105.1"/>
    <property type="molecule type" value="Genomic_DNA"/>
</dbReference>
<gene>
    <name evidence="2" type="ORF">GCM10010151_25980</name>
</gene>
<evidence type="ECO:0000313" key="2">
    <source>
        <dbReference type="EMBL" id="GAA0335105.1"/>
    </source>
</evidence>
<feature type="region of interest" description="Disordered" evidence="1">
    <location>
        <begin position="1"/>
        <end position="58"/>
    </location>
</feature>
<evidence type="ECO:0000313" key="3">
    <source>
        <dbReference type="Proteomes" id="UP001501822"/>
    </source>
</evidence>
<comment type="caution">
    <text evidence="2">The sequence shown here is derived from an EMBL/GenBank/DDBJ whole genome shotgun (WGS) entry which is preliminary data.</text>
</comment>
<sequence length="77" mass="7508">MRRCQVSFGETRTHAMPPGGSNACSARAPMGTTEGVDGPFGAGGGGGGPYGRVPGAPGGRMFGLPGGMSCAARGFGY</sequence>